<evidence type="ECO:0000256" key="9">
    <source>
        <dbReference type="SAM" id="MobiDB-lite"/>
    </source>
</evidence>
<dbReference type="GO" id="GO:0097550">
    <property type="term" value="C:transcription preinitiation complex"/>
    <property type="evidence" value="ECO:0007669"/>
    <property type="project" value="TreeGrafter"/>
</dbReference>
<dbReference type="GO" id="GO:0000995">
    <property type="term" value="F:RNA polymerase III general transcription initiation factor activity"/>
    <property type="evidence" value="ECO:0007669"/>
    <property type="project" value="TreeGrafter"/>
</dbReference>
<feature type="compositionally biased region" description="Acidic residues" evidence="9">
    <location>
        <begin position="171"/>
        <end position="182"/>
    </location>
</feature>
<sequence length="449" mass="45520">MDAEAELCTRCGVSAVTYDHEGSCFVCESCGYVSQQQGLAPYQDDHQQAHPVGGQVAVTAAYATEAGQPAGGALPLGSFGAGTEAAARCVGGGSDRARAQRQRRSLDELQGLAATLRLPGPVTQLAAGFLARIHQAAAETAAARQHGGCLETGAEAEADGGREGSTPGDAWDSDDGDDDDGAGAEVMLSSEHAGASAAASSAKRSTPGPPAMGGQHSAARLGALLYLAARSERGTLTLAEVAMATATDMYRVGEMARQQASFLRLSLPAVDVERFVVRIARELVASGALQPLPLQQTAAAGHEGGGGGAAAAAAAPVSETAVWSHPLVRRALQLTGLVLRRGWHEGRTPRTVAGALLSICLDSLYPQRTAGGAGGAGPGGGGSLTVTQLSRAAMCAESQLYDLKQEIVGRLLRLASGLPFGPLVAPSNVAAYLEVIVAADQVVEGLAAQ</sequence>
<evidence type="ECO:0000256" key="2">
    <source>
        <dbReference type="ARBA" id="ARBA00010857"/>
    </source>
</evidence>
<evidence type="ECO:0000256" key="4">
    <source>
        <dbReference type="ARBA" id="ARBA00022771"/>
    </source>
</evidence>
<feature type="compositionally biased region" description="Low complexity" evidence="9">
    <location>
        <begin position="189"/>
        <end position="205"/>
    </location>
</feature>
<keyword evidence="6" id="KW-0805">Transcription regulation</keyword>
<keyword evidence="4" id="KW-0863">Zinc-finger</keyword>
<keyword evidence="8" id="KW-0539">Nucleus</keyword>
<reference evidence="10 11" key="1">
    <citation type="journal article" date="2023" name="Commun. Biol.">
        <title>Reorganization of the ancestral sex-determining regions during the evolution of trioecy in Pleodorina starrii.</title>
        <authorList>
            <person name="Takahashi K."/>
            <person name="Suzuki S."/>
            <person name="Kawai-Toyooka H."/>
            <person name="Yamamoto K."/>
            <person name="Hamaji T."/>
            <person name="Ootsuki R."/>
            <person name="Yamaguchi H."/>
            <person name="Kawachi M."/>
            <person name="Higashiyama T."/>
            <person name="Nozaki H."/>
        </authorList>
    </citation>
    <scope>NUCLEOTIDE SEQUENCE [LARGE SCALE GENOMIC DNA]</scope>
    <source>
        <strain evidence="10 11">NIES-4479</strain>
    </source>
</reference>
<dbReference type="EMBL" id="BRXU01000033">
    <property type="protein sequence ID" value="GLC60293.1"/>
    <property type="molecule type" value="Genomic_DNA"/>
</dbReference>
<dbReference type="AlphaFoldDB" id="A0A9W6BXY8"/>
<dbReference type="GO" id="GO:0008270">
    <property type="term" value="F:zinc ion binding"/>
    <property type="evidence" value="ECO:0007669"/>
    <property type="project" value="UniProtKB-KW"/>
</dbReference>
<keyword evidence="5" id="KW-0862">Zinc</keyword>
<evidence type="ECO:0000256" key="1">
    <source>
        <dbReference type="ARBA" id="ARBA00004123"/>
    </source>
</evidence>
<dbReference type="Gene3D" id="1.10.472.170">
    <property type="match status" value="1"/>
</dbReference>
<keyword evidence="11" id="KW-1185">Reference proteome</keyword>
<dbReference type="Proteomes" id="UP001165080">
    <property type="component" value="Unassembled WGS sequence"/>
</dbReference>
<dbReference type="GO" id="GO:0000126">
    <property type="term" value="C:transcription factor TFIIIB complex"/>
    <property type="evidence" value="ECO:0007669"/>
    <property type="project" value="TreeGrafter"/>
</dbReference>
<dbReference type="OrthoDB" id="536715at2759"/>
<dbReference type="GO" id="GO:0005634">
    <property type="term" value="C:nucleus"/>
    <property type="evidence" value="ECO:0007669"/>
    <property type="project" value="UniProtKB-SubCell"/>
</dbReference>
<dbReference type="InterPro" id="IPR000812">
    <property type="entry name" value="TFIIB"/>
</dbReference>
<evidence type="ECO:0000256" key="5">
    <source>
        <dbReference type="ARBA" id="ARBA00022833"/>
    </source>
</evidence>
<dbReference type="GO" id="GO:0070897">
    <property type="term" value="P:transcription preinitiation complex assembly"/>
    <property type="evidence" value="ECO:0007669"/>
    <property type="project" value="InterPro"/>
</dbReference>
<accession>A0A9W6BXY8</accession>
<proteinExistence type="inferred from homology"/>
<comment type="subcellular location">
    <subcellularLocation>
        <location evidence="1">Nucleus</location>
    </subcellularLocation>
</comment>
<gene>
    <name evidence="10" type="primary">PLEST007514</name>
    <name evidence="10" type="ORF">PLESTB_001595200</name>
</gene>
<feature type="region of interest" description="Disordered" evidence="9">
    <location>
        <begin position="155"/>
        <end position="215"/>
    </location>
</feature>
<evidence type="ECO:0000313" key="11">
    <source>
        <dbReference type="Proteomes" id="UP001165080"/>
    </source>
</evidence>
<dbReference type="GO" id="GO:0001006">
    <property type="term" value="F:RNA polymerase III type 3 promoter sequence-specific DNA binding"/>
    <property type="evidence" value="ECO:0007669"/>
    <property type="project" value="TreeGrafter"/>
</dbReference>
<dbReference type="PANTHER" id="PTHR11618">
    <property type="entry name" value="TRANSCRIPTION INITIATION FACTOR IIB-RELATED"/>
    <property type="match status" value="1"/>
</dbReference>
<comment type="caution">
    <text evidence="10">The sequence shown here is derived from an EMBL/GenBank/DDBJ whole genome shotgun (WGS) entry which is preliminary data.</text>
</comment>
<organism evidence="10 11">
    <name type="scientific">Pleodorina starrii</name>
    <dbReference type="NCBI Taxonomy" id="330485"/>
    <lineage>
        <taxon>Eukaryota</taxon>
        <taxon>Viridiplantae</taxon>
        <taxon>Chlorophyta</taxon>
        <taxon>core chlorophytes</taxon>
        <taxon>Chlorophyceae</taxon>
        <taxon>CS clade</taxon>
        <taxon>Chlamydomonadales</taxon>
        <taxon>Volvocaceae</taxon>
        <taxon>Pleodorina</taxon>
    </lineage>
</organism>
<comment type="similarity">
    <text evidence="2">Belongs to the TFIIB family.</text>
</comment>
<evidence type="ECO:0000256" key="6">
    <source>
        <dbReference type="ARBA" id="ARBA00023015"/>
    </source>
</evidence>
<name>A0A9W6BXY8_9CHLO</name>
<dbReference type="PANTHER" id="PTHR11618:SF4">
    <property type="entry name" value="TRANSCRIPTION FACTOR IIIB 90 KDA SUBUNIT"/>
    <property type="match status" value="1"/>
</dbReference>
<evidence type="ECO:0000256" key="8">
    <source>
        <dbReference type="ARBA" id="ARBA00023242"/>
    </source>
</evidence>
<keyword evidence="7" id="KW-0804">Transcription</keyword>
<evidence type="ECO:0000313" key="10">
    <source>
        <dbReference type="EMBL" id="GLC60293.1"/>
    </source>
</evidence>
<protein>
    <submittedName>
        <fullName evidence="10">Uncharacterized protein</fullName>
    </submittedName>
</protein>
<keyword evidence="3" id="KW-0479">Metal-binding</keyword>
<evidence type="ECO:0000256" key="3">
    <source>
        <dbReference type="ARBA" id="ARBA00022723"/>
    </source>
</evidence>
<evidence type="ECO:0000256" key="7">
    <source>
        <dbReference type="ARBA" id="ARBA00023163"/>
    </source>
</evidence>